<dbReference type="Proteomes" id="UP000437562">
    <property type="component" value="Unassembled WGS sequence"/>
</dbReference>
<evidence type="ECO:0000313" key="2">
    <source>
        <dbReference type="Proteomes" id="UP000437562"/>
    </source>
</evidence>
<proteinExistence type="predicted"/>
<dbReference type="AlphaFoldDB" id="A0A653W8P6"/>
<sequence>MHGNLDKKQTYPLISNVVYIVFKEKSKKYNNLYICLTRVLTL</sequence>
<gene>
    <name evidence="1" type="ORF">BACI71_30068</name>
</gene>
<evidence type="ECO:0000313" key="1">
    <source>
        <dbReference type="EMBL" id="VXC14769.1"/>
    </source>
</evidence>
<accession>A0A653W8P6</accession>
<name>A0A653W8P6_BACMY</name>
<reference evidence="1 2" key="1">
    <citation type="submission" date="2019-10" db="EMBL/GenBank/DDBJ databases">
        <authorList>
            <person name="Karimi E."/>
        </authorList>
    </citation>
    <scope>NUCLEOTIDE SEQUENCE [LARGE SCALE GENOMIC DNA]</scope>
    <source>
        <strain evidence="1">Bacillus sp. 71</strain>
    </source>
</reference>
<organism evidence="1 2">
    <name type="scientific">Bacillus mycoides</name>
    <dbReference type="NCBI Taxonomy" id="1405"/>
    <lineage>
        <taxon>Bacteria</taxon>
        <taxon>Bacillati</taxon>
        <taxon>Bacillota</taxon>
        <taxon>Bacilli</taxon>
        <taxon>Bacillales</taxon>
        <taxon>Bacillaceae</taxon>
        <taxon>Bacillus</taxon>
        <taxon>Bacillus cereus group</taxon>
    </lineage>
</organism>
<protein>
    <submittedName>
        <fullName evidence="1">Uncharacterized protein</fullName>
    </submittedName>
</protein>
<dbReference type="EMBL" id="CABWMC010000023">
    <property type="protein sequence ID" value="VXC14769.1"/>
    <property type="molecule type" value="Genomic_DNA"/>
</dbReference>